<dbReference type="Pfam" id="PF02381">
    <property type="entry name" value="MraZ"/>
    <property type="match status" value="1"/>
</dbReference>
<dbReference type="GO" id="GO:2000143">
    <property type="term" value="P:negative regulation of DNA-templated transcription initiation"/>
    <property type="evidence" value="ECO:0007669"/>
    <property type="project" value="TreeGrafter"/>
</dbReference>
<keyword evidence="2 7" id="KW-0963">Cytoplasm</keyword>
<evidence type="ECO:0000256" key="5">
    <source>
        <dbReference type="ARBA" id="ARBA00023125"/>
    </source>
</evidence>
<dbReference type="EMBL" id="JABFCZ010000015">
    <property type="protein sequence ID" value="MBD1547454.1"/>
    <property type="molecule type" value="Genomic_DNA"/>
</dbReference>
<dbReference type="GO" id="GO:0000976">
    <property type="term" value="F:transcription cis-regulatory region binding"/>
    <property type="evidence" value="ECO:0007669"/>
    <property type="project" value="TreeGrafter"/>
</dbReference>
<dbReference type="InterPro" id="IPR038619">
    <property type="entry name" value="MraZ_sf"/>
</dbReference>
<dbReference type="InterPro" id="IPR007159">
    <property type="entry name" value="SpoVT-AbrB_dom"/>
</dbReference>
<dbReference type="InterPro" id="IPR037914">
    <property type="entry name" value="SpoVT-AbrB_sf"/>
</dbReference>
<dbReference type="CDD" id="cd16321">
    <property type="entry name" value="MraZ_C"/>
    <property type="match status" value="1"/>
</dbReference>
<dbReference type="PROSITE" id="PS51740">
    <property type="entry name" value="SPOVT_ABRB"/>
    <property type="match status" value="2"/>
</dbReference>
<reference evidence="9" key="1">
    <citation type="submission" date="2020-05" db="EMBL/GenBank/DDBJ databases">
        <title>Identification of trans-AT polyketide cluster in two marine bacteria, producers of a novel glutaramide-containing polyketide sesbanimide D and analogs.</title>
        <authorList>
            <person name="Kacar D."/>
            <person name="Rodriguez P."/>
            <person name="Canedo L."/>
            <person name="Gonzalez E."/>
            <person name="Galan B."/>
            <person name="De La Calle F."/>
            <person name="Garcia J.L."/>
        </authorList>
    </citation>
    <scope>NUCLEOTIDE SEQUENCE</scope>
    <source>
        <strain evidence="9">PHM038</strain>
    </source>
</reference>
<dbReference type="AlphaFoldDB" id="A0A926NY36"/>
<dbReference type="InterPro" id="IPR003444">
    <property type="entry name" value="MraZ"/>
</dbReference>
<name>A0A926NY36_9HYPH</name>
<comment type="subunit">
    <text evidence="7">Forms oligomers.</text>
</comment>
<keyword evidence="5 7" id="KW-0238">DNA-binding</keyword>
<evidence type="ECO:0000256" key="4">
    <source>
        <dbReference type="ARBA" id="ARBA00023015"/>
    </source>
</evidence>
<keyword evidence="4 7" id="KW-0805">Transcription regulation</keyword>
<keyword evidence="6 7" id="KW-0804">Transcription</keyword>
<evidence type="ECO:0000259" key="8">
    <source>
        <dbReference type="PROSITE" id="PS51740"/>
    </source>
</evidence>
<dbReference type="GO" id="GO:0003700">
    <property type="term" value="F:DNA-binding transcription factor activity"/>
    <property type="evidence" value="ECO:0007669"/>
    <property type="project" value="UniProtKB-UniRule"/>
</dbReference>
<comment type="subcellular location">
    <subcellularLocation>
        <location evidence="7">Cytoplasm</location>
        <location evidence="7">Nucleoid</location>
    </subcellularLocation>
</comment>
<dbReference type="Gene3D" id="3.40.1550.20">
    <property type="entry name" value="Transcriptional regulator MraZ domain"/>
    <property type="match status" value="1"/>
</dbReference>
<feature type="domain" description="SpoVT-AbrB" evidence="8">
    <location>
        <begin position="7"/>
        <end position="52"/>
    </location>
</feature>
<evidence type="ECO:0000256" key="6">
    <source>
        <dbReference type="ARBA" id="ARBA00023163"/>
    </source>
</evidence>
<protein>
    <recommendedName>
        <fullName evidence="1 7">Transcriptional regulator MraZ</fullName>
    </recommendedName>
</protein>
<dbReference type="CDD" id="cd16320">
    <property type="entry name" value="MraZ_N"/>
    <property type="match status" value="1"/>
</dbReference>
<dbReference type="InterPro" id="IPR020603">
    <property type="entry name" value="MraZ_dom"/>
</dbReference>
<gene>
    <name evidence="7" type="primary">mraZ</name>
    <name evidence="9" type="ORF">HK439_14395</name>
</gene>
<comment type="caution">
    <text evidence="9">The sequence shown here is derived from an EMBL/GenBank/DDBJ whole genome shotgun (WGS) entry which is preliminary data.</text>
</comment>
<dbReference type="PANTHER" id="PTHR34701:SF1">
    <property type="entry name" value="TRANSCRIPTIONAL REGULATOR MRAZ"/>
    <property type="match status" value="1"/>
</dbReference>
<organism evidence="9 10">
    <name type="scientific">Roseibium aggregatum</name>
    <dbReference type="NCBI Taxonomy" id="187304"/>
    <lineage>
        <taxon>Bacteria</taxon>
        <taxon>Pseudomonadati</taxon>
        <taxon>Pseudomonadota</taxon>
        <taxon>Alphaproteobacteria</taxon>
        <taxon>Hyphomicrobiales</taxon>
        <taxon>Stappiaceae</taxon>
        <taxon>Roseibium</taxon>
    </lineage>
</organism>
<dbReference type="InterPro" id="IPR035642">
    <property type="entry name" value="MraZ_N"/>
</dbReference>
<evidence type="ECO:0000313" key="9">
    <source>
        <dbReference type="EMBL" id="MBD1547454.1"/>
    </source>
</evidence>
<keyword evidence="3" id="KW-0677">Repeat</keyword>
<evidence type="ECO:0000256" key="1">
    <source>
        <dbReference type="ARBA" id="ARBA00013860"/>
    </source>
</evidence>
<accession>A0A926NY36</accession>
<dbReference type="HAMAP" id="MF_01008">
    <property type="entry name" value="MraZ"/>
    <property type="match status" value="1"/>
</dbReference>
<sequence length="156" mass="16851">MAGFVSHFTNRLDAKGRVSIPAPFRAVLARDGFEGLYCIASPHCPAVDAGGNELLSEIQTRLDAFAKLSPDHDALAVALFGASETPKIDGDGRIMISDMVREHSGITDQVTFAGLGYKFQIWEPEKFREHRAEAQRRALAMLSGQVPPTSSPGEPA</sequence>
<evidence type="ECO:0000256" key="3">
    <source>
        <dbReference type="ARBA" id="ARBA00022737"/>
    </source>
</evidence>
<feature type="domain" description="SpoVT-AbrB" evidence="8">
    <location>
        <begin position="83"/>
        <end position="126"/>
    </location>
</feature>
<dbReference type="SUPFAM" id="SSF89447">
    <property type="entry name" value="AbrB/MazE/MraZ-like"/>
    <property type="match status" value="1"/>
</dbReference>
<dbReference type="GO" id="GO:0009295">
    <property type="term" value="C:nucleoid"/>
    <property type="evidence" value="ECO:0007669"/>
    <property type="project" value="UniProtKB-SubCell"/>
</dbReference>
<comment type="similarity">
    <text evidence="7">Belongs to the MraZ family.</text>
</comment>
<dbReference type="RefSeq" id="WP_190292211.1">
    <property type="nucleotide sequence ID" value="NZ_JABFCZ010000015.1"/>
</dbReference>
<dbReference type="InterPro" id="IPR035644">
    <property type="entry name" value="MraZ_C"/>
</dbReference>
<evidence type="ECO:0000313" key="10">
    <source>
        <dbReference type="Proteomes" id="UP000598467"/>
    </source>
</evidence>
<dbReference type="Proteomes" id="UP000598467">
    <property type="component" value="Unassembled WGS sequence"/>
</dbReference>
<evidence type="ECO:0000256" key="7">
    <source>
        <dbReference type="HAMAP-Rule" id="MF_01008"/>
    </source>
</evidence>
<proteinExistence type="inferred from homology"/>
<dbReference type="GO" id="GO:0005737">
    <property type="term" value="C:cytoplasm"/>
    <property type="evidence" value="ECO:0007669"/>
    <property type="project" value="UniProtKB-UniRule"/>
</dbReference>
<dbReference type="PANTHER" id="PTHR34701">
    <property type="entry name" value="TRANSCRIPTIONAL REGULATOR MRAZ"/>
    <property type="match status" value="1"/>
</dbReference>
<evidence type="ECO:0000256" key="2">
    <source>
        <dbReference type="ARBA" id="ARBA00022490"/>
    </source>
</evidence>